<proteinExistence type="predicted"/>
<protein>
    <submittedName>
        <fullName evidence="1">Uncharacterized protein</fullName>
    </submittedName>
</protein>
<dbReference type="InterPro" id="IPR012340">
    <property type="entry name" value="NA-bd_OB-fold"/>
</dbReference>
<keyword evidence="2" id="KW-1185">Reference proteome</keyword>
<organism evidence="1 2">
    <name type="scientific">Papaver somniferum</name>
    <name type="common">Opium poppy</name>
    <dbReference type="NCBI Taxonomy" id="3469"/>
    <lineage>
        <taxon>Eukaryota</taxon>
        <taxon>Viridiplantae</taxon>
        <taxon>Streptophyta</taxon>
        <taxon>Embryophyta</taxon>
        <taxon>Tracheophyta</taxon>
        <taxon>Spermatophyta</taxon>
        <taxon>Magnoliopsida</taxon>
        <taxon>Ranunculales</taxon>
        <taxon>Papaveraceae</taxon>
        <taxon>Papaveroideae</taxon>
        <taxon>Papaver</taxon>
    </lineage>
</organism>
<evidence type="ECO:0000313" key="2">
    <source>
        <dbReference type="Proteomes" id="UP000316621"/>
    </source>
</evidence>
<dbReference type="AlphaFoldDB" id="A0A4Y7KN50"/>
<dbReference type="EMBL" id="CM010722">
    <property type="protein sequence ID" value="RZC73601.1"/>
    <property type="molecule type" value="Genomic_DNA"/>
</dbReference>
<dbReference type="InterPro" id="IPR015525">
    <property type="entry name" value="BRCA2"/>
</dbReference>
<dbReference type="Proteomes" id="UP000316621">
    <property type="component" value="Chromosome 8"/>
</dbReference>
<reference evidence="1 2" key="1">
    <citation type="journal article" date="2018" name="Science">
        <title>The opium poppy genome and morphinan production.</title>
        <authorList>
            <person name="Guo L."/>
            <person name="Winzer T."/>
            <person name="Yang X."/>
            <person name="Li Y."/>
            <person name="Ning Z."/>
            <person name="He Z."/>
            <person name="Teodor R."/>
            <person name="Lu Y."/>
            <person name="Bowser T.A."/>
            <person name="Graham I.A."/>
            <person name="Ye K."/>
        </authorList>
    </citation>
    <scope>NUCLEOTIDE SEQUENCE [LARGE SCALE GENOMIC DNA]</scope>
    <source>
        <strain evidence="2">cv. HN1</strain>
        <tissue evidence="1">Leaves</tissue>
    </source>
</reference>
<dbReference type="SUPFAM" id="SSF50249">
    <property type="entry name" value="Nucleic acid-binding proteins"/>
    <property type="match status" value="1"/>
</dbReference>
<evidence type="ECO:0000313" key="1">
    <source>
        <dbReference type="EMBL" id="RZC73601.1"/>
    </source>
</evidence>
<sequence length="165" mass="18254">AHFAQMRAPGAMALPPSASPLRGECWLLVVQVVMHLKQLVVLLNINGTYSAARLGFCKEFGPPLPFRCIKGDGGLVPRTLVGVTRVYPVFYKVRNLNQYIPRGSAIAFLHNKASTISRFVSSSTQAPRISFASLVGSRSNAAAHWQSILEELDNYLLSWRKKIKM</sequence>
<name>A0A4Y7KN50_PAPSO</name>
<dbReference type="STRING" id="3469.A0A4Y7KN50"/>
<dbReference type="Gramene" id="RZC73601">
    <property type="protein sequence ID" value="RZC73601"/>
    <property type="gene ID" value="C5167_049081"/>
</dbReference>
<accession>A0A4Y7KN50</accession>
<dbReference type="PANTHER" id="PTHR11289">
    <property type="entry name" value="BREAST CANCER TYPE 2 SUSCEPTIBILITY PROTEIN BRCA2"/>
    <property type="match status" value="1"/>
</dbReference>
<feature type="non-terminal residue" evidence="1">
    <location>
        <position position="1"/>
    </location>
</feature>
<dbReference type="PANTHER" id="PTHR11289:SF0">
    <property type="entry name" value="BREAST CANCER TYPE 2 SUSCEPTIBILITY PROTEIN"/>
    <property type="match status" value="1"/>
</dbReference>
<gene>
    <name evidence="1" type="ORF">C5167_049081</name>
</gene>
<dbReference type="Gene3D" id="2.40.50.140">
    <property type="entry name" value="Nucleic acid-binding proteins"/>
    <property type="match status" value="1"/>
</dbReference>
<dbReference type="GO" id="GO:0000724">
    <property type="term" value="P:double-strand break repair via homologous recombination"/>
    <property type="evidence" value="ECO:0007669"/>
    <property type="project" value="InterPro"/>
</dbReference>
<dbReference type="GO" id="GO:0006355">
    <property type="term" value="P:regulation of DNA-templated transcription"/>
    <property type="evidence" value="ECO:0007669"/>
    <property type="project" value="TreeGrafter"/>
</dbReference>